<evidence type="ECO:0000313" key="5">
    <source>
        <dbReference type="Proteomes" id="UP000708208"/>
    </source>
</evidence>
<dbReference type="PROSITE" id="PS50088">
    <property type="entry name" value="ANK_REPEAT"/>
    <property type="match status" value="3"/>
</dbReference>
<dbReference type="PROSITE" id="PS50097">
    <property type="entry name" value="BTB"/>
    <property type="match status" value="1"/>
</dbReference>
<dbReference type="EMBL" id="CAJVCH010571619">
    <property type="protein sequence ID" value="CAG7837994.1"/>
    <property type="molecule type" value="Genomic_DNA"/>
</dbReference>
<dbReference type="Pfam" id="PF26281">
    <property type="entry name" value="Histone_ABTB"/>
    <property type="match status" value="1"/>
</dbReference>
<dbReference type="SMART" id="SM00225">
    <property type="entry name" value="BTB"/>
    <property type="match status" value="1"/>
</dbReference>
<feature type="region of interest" description="Disordered" evidence="2">
    <location>
        <begin position="533"/>
        <end position="583"/>
    </location>
</feature>
<comment type="caution">
    <text evidence="4">The sequence shown here is derived from an EMBL/GenBank/DDBJ whole genome shotgun (WGS) entry which is preliminary data.</text>
</comment>
<dbReference type="CDD" id="cd18491">
    <property type="entry name" value="BACK_ABTB2_like"/>
    <property type="match status" value="1"/>
</dbReference>
<dbReference type="Pfam" id="PF00651">
    <property type="entry name" value="BTB"/>
    <property type="match status" value="1"/>
</dbReference>
<feature type="compositionally biased region" description="Low complexity" evidence="2">
    <location>
        <begin position="533"/>
        <end position="567"/>
    </location>
</feature>
<dbReference type="Pfam" id="PF00023">
    <property type="entry name" value="Ank"/>
    <property type="match status" value="1"/>
</dbReference>
<keyword evidence="5" id="KW-1185">Reference proteome</keyword>
<feature type="compositionally biased region" description="Low complexity" evidence="2">
    <location>
        <begin position="181"/>
        <end position="202"/>
    </location>
</feature>
<dbReference type="CDD" id="cd18297">
    <property type="entry name" value="BTB_POZ_ABTB2-like"/>
    <property type="match status" value="1"/>
</dbReference>
<protein>
    <recommendedName>
        <fullName evidence="3">BTB domain-containing protein</fullName>
    </recommendedName>
</protein>
<dbReference type="SMART" id="SM00248">
    <property type="entry name" value="ANK"/>
    <property type="match status" value="4"/>
</dbReference>
<dbReference type="Proteomes" id="UP000708208">
    <property type="component" value="Unassembled WGS sequence"/>
</dbReference>
<feature type="compositionally biased region" description="Polar residues" evidence="2">
    <location>
        <begin position="83"/>
        <end position="106"/>
    </location>
</feature>
<evidence type="ECO:0000256" key="2">
    <source>
        <dbReference type="SAM" id="MobiDB-lite"/>
    </source>
</evidence>
<evidence type="ECO:0000256" key="1">
    <source>
        <dbReference type="PROSITE-ProRule" id="PRU00023"/>
    </source>
</evidence>
<feature type="region of interest" description="Disordered" evidence="2">
    <location>
        <begin position="181"/>
        <end position="210"/>
    </location>
</feature>
<dbReference type="Pfam" id="PF12796">
    <property type="entry name" value="Ank_2"/>
    <property type="match status" value="1"/>
</dbReference>
<feature type="region of interest" description="Disordered" evidence="2">
    <location>
        <begin position="1"/>
        <end position="106"/>
    </location>
</feature>
<feature type="compositionally biased region" description="Low complexity" evidence="2">
    <location>
        <begin position="64"/>
        <end position="74"/>
    </location>
</feature>
<evidence type="ECO:0000259" key="3">
    <source>
        <dbReference type="PROSITE" id="PS50097"/>
    </source>
</evidence>
<dbReference type="PANTHER" id="PTHR46071:SF2">
    <property type="entry name" value="ANKYRIN REPEAT AND BTB_POZ DOMAIN-CONTAINING PROTEIN 2-LIKE PROTEIN"/>
    <property type="match status" value="1"/>
</dbReference>
<feature type="compositionally biased region" description="Low complexity" evidence="2">
    <location>
        <begin position="956"/>
        <end position="967"/>
    </location>
</feature>
<evidence type="ECO:0000313" key="4">
    <source>
        <dbReference type="EMBL" id="CAG7837994.1"/>
    </source>
</evidence>
<keyword evidence="1" id="KW-0040">ANK repeat</keyword>
<organism evidence="4 5">
    <name type="scientific">Allacma fusca</name>
    <dbReference type="NCBI Taxonomy" id="39272"/>
    <lineage>
        <taxon>Eukaryota</taxon>
        <taxon>Metazoa</taxon>
        <taxon>Ecdysozoa</taxon>
        <taxon>Arthropoda</taxon>
        <taxon>Hexapoda</taxon>
        <taxon>Collembola</taxon>
        <taxon>Symphypleona</taxon>
        <taxon>Sminthuridae</taxon>
        <taxon>Allacma</taxon>
    </lineage>
</organism>
<proteinExistence type="predicted"/>
<dbReference type="PANTHER" id="PTHR46071">
    <property type="entry name" value="ANKYRIN REPEAT AND BTB/POZ DOMAIN-CONTAINING"/>
    <property type="match status" value="1"/>
</dbReference>
<dbReference type="InterPro" id="IPR002110">
    <property type="entry name" value="Ankyrin_rpt"/>
</dbReference>
<dbReference type="FunFam" id="3.30.710.10:FF:000030">
    <property type="entry name" value="Ankyrin repeat and BTB/POZ domain-containing protein BTBD11"/>
    <property type="match status" value="1"/>
</dbReference>
<feature type="domain" description="BTB" evidence="3">
    <location>
        <begin position="1534"/>
        <end position="1594"/>
    </location>
</feature>
<reference evidence="4" key="1">
    <citation type="submission" date="2021-06" db="EMBL/GenBank/DDBJ databases">
        <authorList>
            <person name="Hodson N. C."/>
            <person name="Mongue J. A."/>
            <person name="Jaron S. K."/>
        </authorList>
    </citation>
    <scope>NUCLEOTIDE SEQUENCE</scope>
</reference>
<dbReference type="OrthoDB" id="2316821at2759"/>
<gene>
    <name evidence="4" type="ORF">AFUS01_LOCUS47017</name>
</gene>
<dbReference type="PROSITE" id="PS50297">
    <property type="entry name" value="ANK_REP_REGION"/>
    <property type="match status" value="3"/>
</dbReference>
<feature type="region of interest" description="Disordered" evidence="2">
    <location>
        <begin position="453"/>
        <end position="515"/>
    </location>
</feature>
<feature type="repeat" description="ANK" evidence="1">
    <location>
        <begin position="1240"/>
        <end position="1272"/>
    </location>
</feature>
<feature type="region of interest" description="Disordered" evidence="2">
    <location>
        <begin position="956"/>
        <end position="978"/>
    </location>
</feature>
<feature type="region of interest" description="Disordered" evidence="2">
    <location>
        <begin position="672"/>
        <end position="701"/>
    </location>
</feature>
<dbReference type="InterPro" id="IPR000210">
    <property type="entry name" value="BTB/POZ_dom"/>
</dbReference>
<feature type="compositionally biased region" description="Low complexity" evidence="2">
    <location>
        <begin position="683"/>
        <end position="696"/>
    </location>
</feature>
<accession>A0A8J2LRW2</accession>
<feature type="repeat" description="ANK" evidence="1">
    <location>
        <begin position="1194"/>
        <end position="1226"/>
    </location>
</feature>
<sequence>MPAQECWLVDMRRSAIGAEHPPSPPTESPLSPAALSGFISPPILPAKPTSASPHGKPLPPRPNSTSSSMLSMSTQMKPFPQSPYANSKINPNSGPGPQSSFSVNFNQRSVPNLPQLLQPKRLFLSPQPQQSLSQTNLVSSNGNLNLATNGGLTKSSNNASNAVSYYADLIPNVSGSSVGPSVPIISPIPQHPGQHPQQQQQQQPPPKPRVRVEWKSVENLQQNSNNNPRISTNIDFGEPHHYSNNSVSQNGINNLMCNGQLSKLNGSKNSIIGTSSEKLLSFDSNNAGVVFSGSHGCNHSSGKNKSDLSLDSMTGLASGISMSNRTNNNNGNCSKAKSDDHFQPLNSSSSCEYDRIKSPVKDFSVQRSNSKDRDSGVGSTNGKENLCEQLGNKSNLLNGTSGCTGGFSVNVNDVNTHFSSGCHNGNGTPATLNPNLKNSSSTPIATSATTAVATKSGAESTDCSSLGRSSTSDGDFGTLGASTGTGSLNTVNAGSTPSERKSRHSAPSSKLKSRRRNILQHLSMEEMRLLNSHQRGNNNNNNNCNSNTNTGGSSSDGSSGHASMSDSQTSGSPPAEYARITSGGNLSHSYKSVLKSVPEDEVNLSNSTRLDSKSDGNRSSSSQNVTGSKKSSSRSRHRNKESILLGGGGGNSNSSGLEDIKQAIEQLTLRSYHGSGGRDGHHSSYSTSTYSSMSGSECDRHRRPHLIRHSSLETINTQVTSADEFVWVDSHNRLVELQHFPWSNHDILKVIERSTRLRDNLERISMETVPRISYLLQRALVRISRETQRLSRAFGFCSKQEVTSAFRIVLAPGLADSCIKACLRAAAMFSVSTNDPLHRESKSSRAGLHLHVGRFQRWMCEVRLGRFVHEFAAIHLTAGMENLIEEILGQALSFITTNISVENNNSHPVLTAAILEQAIANNGDLWGLLQPYAHLNAGRTASGALALPRWASIASVDSSGSSSTTIGANQDDSSLRHQHNKSLEQSLLTTCVGSVAELADILSRVSHYHHKQTPSSNGSGNSASKAMAPSWSPSAIHTLFYFMRCSQLETADEQVNLTSSTATLGSETIQRQHHQQNRMPVQELVYERPFIVLPPLIEWVRVSTAHADHRHSWLIDKDDVMQTARLLLPGIDCPVRLISSDEFSWPRRPIDEFECNRRLKIDLAFKMLTSGRSDLVAQALLLMPPSKANTFNETGLSPLILASVRGEETMVRVLLDAGADPDIETPPNGPNFPHSNSETQHWTALTFASLMGHINVVKILLERGANVEGGAKLSEEKSTQTPLQVSSATGNLDVVSTLLNYGANPFLSTLVRDSLCYTGSAQRGSFSALSVAASHGQRTALHKLLSHPFNTTPSSKEVLSLEEILAEGVQHPAVRNAYHQNASPNRPCAMEEPKILTKSQVKVLQEAMYQSAENGHLEITLDMRNLGVPWTLHCWVNALGTAHDLRCEPVVDQLLQDFLQILPNEDFSQGHFAEECLPLLFTIFRNSKNEGTTLLLADIFQTCYGRDSIKEIRDTTILNGTRIDPKYVNNPELSDVQFRVEGRVFYAHKIVLVTSSPRFKSMLKSAPESNPPILQINDIRYPIFQMVMEYLYNGGCDSIRKIDTEDILELMAAANFFQLDGLLRFCEAKCSLLVTIESVVSLYIHAKVYNAVQLLEYCQGFLLQNMVALLTYDDSVRRLIFGKKLHNHDVLAGLLLTLQARLKWLREVKVYFLPSIFEPPVAKND</sequence>
<feature type="region of interest" description="Disordered" evidence="2">
    <location>
        <begin position="598"/>
        <end position="656"/>
    </location>
</feature>
<dbReference type="InterPro" id="IPR059008">
    <property type="entry name" value="ABTB2/3_histone"/>
</dbReference>
<feature type="compositionally biased region" description="Polar residues" evidence="2">
    <location>
        <begin position="459"/>
        <end position="473"/>
    </location>
</feature>
<name>A0A8J2LRW2_9HEXA</name>
<feature type="compositionally biased region" description="Low complexity" evidence="2">
    <location>
        <begin position="478"/>
        <end position="490"/>
    </location>
</feature>
<dbReference type="InterPro" id="IPR052089">
    <property type="entry name" value="Ankyrin-BTB/POZ_domain"/>
</dbReference>
<feature type="repeat" description="ANK" evidence="1">
    <location>
        <begin position="1278"/>
        <end position="1304"/>
    </location>
</feature>
<feature type="region of interest" description="Disordered" evidence="2">
    <location>
        <begin position="319"/>
        <end position="385"/>
    </location>
</feature>